<protein>
    <submittedName>
        <fullName evidence="3">MBL fold metallo-hydrolase</fullName>
    </submittedName>
</protein>
<dbReference type="EMBL" id="CP117884">
    <property type="protein sequence ID" value="WDF83514.1"/>
    <property type="molecule type" value="Genomic_DNA"/>
</dbReference>
<evidence type="ECO:0000313" key="3">
    <source>
        <dbReference type="EMBL" id="WDF83514.1"/>
    </source>
</evidence>
<dbReference type="SMART" id="SM00849">
    <property type="entry name" value="Lactamase_B"/>
    <property type="match status" value="1"/>
</dbReference>
<keyword evidence="1" id="KW-0862">Zinc</keyword>
<keyword evidence="4" id="KW-1185">Reference proteome</keyword>
<reference evidence="3 4" key="1">
    <citation type="submission" date="2023-02" db="EMBL/GenBank/DDBJ databases">
        <title>Genome sequence of Lacticaseibacillus sp. KACC 23028.</title>
        <authorList>
            <person name="Kim S."/>
            <person name="Heo J."/>
            <person name="Kwon S.-W."/>
        </authorList>
    </citation>
    <scope>NUCLEOTIDE SEQUENCE [LARGE SCALE GENOMIC DNA]</scope>
    <source>
        <strain evidence="3 4">KACC 23028</strain>
    </source>
</reference>
<dbReference type="Pfam" id="PF12706">
    <property type="entry name" value="Lactamase_B_2"/>
    <property type="match status" value="1"/>
</dbReference>
<name>A0ABY7WWS7_9LACO</name>
<accession>A0ABY7WWS7</accession>
<dbReference type="PANTHER" id="PTHR46018">
    <property type="entry name" value="ZINC PHOSPHODIESTERASE ELAC PROTEIN 1"/>
    <property type="match status" value="1"/>
</dbReference>
<dbReference type="Proteomes" id="UP001220377">
    <property type="component" value="Chromosome"/>
</dbReference>
<dbReference type="Gene3D" id="3.60.15.10">
    <property type="entry name" value="Ribonuclease Z/Hydroxyacylglutathione hydrolase-like"/>
    <property type="match status" value="1"/>
</dbReference>
<feature type="domain" description="Metallo-beta-lactamase" evidence="2">
    <location>
        <begin position="18"/>
        <end position="211"/>
    </location>
</feature>
<organism evidence="3 4">
    <name type="scientific">Lacticaseibacillus pabuli</name>
    <dbReference type="NCBI Taxonomy" id="3025672"/>
    <lineage>
        <taxon>Bacteria</taxon>
        <taxon>Bacillati</taxon>
        <taxon>Bacillota</taxon>
        <taxon>Bacilli</taxon>
        <taxon>Lactobacillales</taxon>
        <taxon>Lactobacillaceae</taxon>
        <taxon>Lacticaseibacillus</taxon>
    </lineage>
</organism>
<sequence length="245" mass="27018">MELRILGYYGGYPDNGVGTSGYLLTSNGYNLVMDLGSSTLLPLEQIMDPLQLDGVLLTHYHHDHTADFGTLQYLWQLRPGDKKEPVLPVYGNTKDPLNFAALTFGDYTKGIGYAGDSEIQAGPFKLTFLETEHPVPAFAVRVEDTTNGKVLVNTSDTRYFPELAEFAKGADMLMADTNFFADKPKPRWHLTAPEAGQIAKDAGVQTLLLTHLPQNGNLETLRKQAEQTAGNIPILLASDQDYLRI</sequence>
<proteinExistence type="predicted"/>
<evidence type="ECO:0000256" key="1">
    <source>
        <dbReference type="ARBA" id="ARBA00022833"/>
    </source>
</evidence>
<dbReference type="InterPro" id="IPR001279">
    <property type="entry name" value="Metallo-B-lactamas"/>
</dbReference>
<dbReference type="SUPFAM" id="SSF56281">
    <property type="entry name" value="Metallo-hydrolase/oxidoreductase"/>
    <property type="match status" value="1"/>
</dbReference>
<evidence type="ECO:0000313" key="4">
    <source>
        <dbReference type="Proteomes" id="UP001220377"/>
    </source>
</evidence>
<gene>
    <name evidence="3" type="ORF">PQ472_04565</name>
</gene>
<dbReference type="InterPro" id="IPR036866">
    <property type="entry name" value="RibonucZ/Hydroxyglut_hydro"/>
</dbReference>
<dbReference type="CDD" id="cd07716">
    <property type="entry name" value="RNaseZ_short-form-like_MBL-fold"/>
    <property type="match status" value="1"/>
</dbReference>
<dbReference type="PANTHER" id="PTHR46018:SF4">
    <property type="entry name" value="METALLO-HYDROLASE YHFI-RELATED"/>
    <property type="match status" value="1"/>
</dbReference>
<evidence type="ECO:0000259" key="2">
    <source>
        <dbReference type="SMART" id="SM00849"/>
    </source>
</evidence>
<dbReference type="RefSeq" id="WP_274261706.1">
    <property type="nucleotide sequence ID" value="NZ_CP117884.1"/>
</dbReference>